<dbReference type="KEGG" id="nwl:NWFMUON74_03890"/>
<proteinExistence type="predicted"/>
<dbReference type="InterPro" id="IPR036291">
    <property type="entry name" value="NAD(P)-bd_dom_sf"/>
</dbReference>
<dbReference type="AlphaFoldDB" id="A0A7G1KBL8"/>
<dbReference type="EMBL" id="AP023396">
    <property type="protein sequence ID" value="BCK52617.1"/>
    <property type="molecule type" value="Genomic_DNA"/>
</dbReference>
<name>A0A7G1KBL8_9NOCA</name>
<feature type="domain" description="2,4-diaminopentanoate dehydrogenase C-terminal" evidence="1">
    <location>
        <begin position="148"/>
        <end position="348"/>
    </location>
</feature>
<reference evidence="2 3" key="1">
    <citation type="submission" date="2020-08" db="EMBL/GenBank/DDBJ databases">
        <title>Genome Sequencing of Nocardia wallacei strain FMUON74 and assembly.</title>
        <authorList>
            <person name="Toyokawa M."/>
            <person name="Uesaka K."/>
        </authorList>
    </citation>
    <scope>NUCLEOTIDE SEQUENCE [LARGE SCALE GENOMIC DNA]</scope>
    <source>
        <strain evidence="2 3">FMUON74</strain>
    </source>
</reference>
<accession>A0A7G1KBL8</accession>
<evidence type="ECO:0000259" key="1">
    <source>
        <dbReference type="Pfam" id="PF19328"/>
    </source>
</evidence>
<sequence length="355" mass="38002">MTYRVVQWSTGNVGRWSLRSVIARPELELVGVWVSSAAKAGKDAAELAGLDEPTGILATTDAEALLDLKPDCIVHTAMADDRLMEAVEDLKTFLRAGINVVSSSPVFLQFPYGTMPAEAIDPIVAAAEEGGASLWVNGIDPGWANDWLPLLVTSGSERIDQVVCSELMDYSTYDNPKVLFDIMGFGSALDDLPLLLQPGVLTLAWGSVVRQLAAALDVELDEVTQHFERLPTPDPIEVAGRTVEAGTAAALRFQVNGMRSGRAVFVLEHITRLHPGLAPEWPQPTGKGCYRVEVKGEPDYQLDLQLYSGGDHARAGLVGTAARLVSCVPAVIEARPGLLTAVDLPLTTGRGMVHA</sequence>
<protein>
    <recommendedName>
        <fullName evidence="1">2,4-diaminopentanoate dehydrogenase C-terminal domain-containing protein</fullName>
    </recommendedName>
</protein>
<evidence type="ECO:0000313" key="3">
    <source>
        <dbReference type="Proteomes" id="UP000516173"/>
    </source>
</evidence>
<dbReference type="Proteomes" id="UP000516173">
    <property type="component" value="Chromosome"/>
</dbReference>
<keyword evidence="3" id="KW-1185">Reference proteome</keyword>
<evidence type="ECO:0000313" key="2">
    <source>
        <dbReference type="EMBL" id="BCK52617.1"/>
    </source>
</evidence>
<dbReference type="RefSeq" id="WP_187686301.1">
    <property type="nucleotide sequence ID" value="NZ_AP023396.1"/>
</dbReference>
<organism evidence="2 3">
    <name type="scientific">Nocardia wallacei</name>
    <dbReference type="NCBI Taxonomy" id="480035"/>
    <lineage>
        <taxon>Bacteria</taxon>
        <taxon>Bacillati</taxon>
        <taxon>Actinomycetota</taxon>
        <taxon>Actinomycetes</taxon>
        <taxon>Mycobacteriales</taxon>
        <taxon>Nocardiaceae</taxon>
        <taxon>Nocardia</taxon>
    </lineage>
</organism>
<dbReference type="Pfam" id="PF19328">
    <property type="entry name" value="DAP_DH_C"/>
    <property type="match status" value="1"/>
</dbReference>
<gene>
    <name evidence="2" type="ORF">NWFMUON74_03890</name>
</gene>
<dbReference type="SUPFAM" id="SSF51735">
    <property type="entry name" value="NAD(P)-binding Rossmann-fold domains"/>
    <property type="match status" value="1"/>
</dbReference>
<dbReference type="InterPro" id="IPR045760">
    <property type="entry name" value="DAP_DH_C"/>
</dbReference>
<dbReference type="Gene3D" id="3.40.50.720">
    <property type="entry name" value="NAD(P)-binding Rossmann-like Domain"/>
    <property type="match status" value="1"/>
</dbReference>
<dbReference type="CDD" id="cd24146">
    <property type="entry name" value="nat-AmDH_N_like"/>
    <property type="match status" value="1"/>
</dbReference>
<dbReference type="GeneID" id="80345015"/>